<protein>
    <submittedName>
        <fullName evidence="3">TIGR03083 family protein</fullName>
    </submittedName>
</protein>
<dbReference type="SUPFAM" id="SSF109854">
    <property type="entry name" value="DinB/YfiT-like putative metalloenzymes"/>
    <property type="match status" value="1"/>
</dbReference>
<dbReference type="Pfam" id="PF02036">
    <property type="entry name" value="SCP2"/>
    <property type="match status" value="1"/>
</dbReference>
<dbReference type="NCBIfam" id="TIGR03083">
    <property type="entry name" value="maleylpyruvate isomerase family mycothiol-dependent enzyme"/>
    <property type="match status" value="1"/>
</dbReference>
<dbReference type="OrthoDB" id="3213691at2"/>
<proteinExistence type="predicted"/>
<dbReference type="Gene3D" id="1.20.120.450">
    <property type="entry name" value="dinb family like domain"/>
    <property type="match status" value="1"/>
</dbReference>
<feature type="domain" description="SCP2" evidence="1">
    <location>
        <begin position="179"/>
        <end position="239"/>
    </location>
</feature>
<dbReference type="InterPro" id="IPR036527">
    <property type="entry name" value="SCP2_sterol-bd_dom_sf"/>
</dbReference>
<dbReference type="InterPro" id="IPR024344">
    <property type="entry name" value="MDMPI_metal-binding"/>
</dbReference>
<evidence type="ECO:0000259" key="2">
    <source>
        <dbReference type="Pfam" id="PF11716"/>
    </source>
</evidence>
<dbReference type="InterPro" id="IPR017517">
    <property type="entry name" value="Maleyloyr_isom"/>
</dbReference>
<dbReference type="GO" id="GO:0046872">
    <property type="term" value="F:metal ion binding"/>
    <property type="evidence" value="ECO:0007669"/>
    <property type="project" value="InterPro"/>
</dbReference>
<evidence type="ECO:0000259" key="1">
    <source>
        <dbReference type="Pfam" id="PF02036"/>
    </source>
</evidence>
<dbReference type="Proteomes" id="UP000199632">
    <property type="component" value="Unassembled WGS sequence"/>
</dbReference>
<dbReference type="Pfam" id="PF11716">
    <property type="entry name" value="MDMPI_N"/>
    <property type="match status" value="1"/>
</dbReference>
<organism evidence="3 4">
    <name type="scientific">Asanoa ishikariensis</name>
    <dbReference type="NCBI Taxonomy" id="137265"/>
    <lineage>
        <taxon>Bacteria</taxon>
        <taxon>Bacillati</taxon>
        <taxon>Actinomycetota</taxon>
        <taxon>Actinomycetes</taxon>
        <taxon>Micromonosporales</taxon>
        <taxon>Micromonosporaceae</taxon>
        <taxon>Asanoa</taxon>
    </lineage>
</organism>
<reference evidence="4" key="1">
    <citation type="submission" date="2016-10" db="EMBL/GenBank/DDBJ databases">
        <authorList>
            <person name="Varghese N."/>
            <person name="Submissions S."/>
        </authorList>
    </citation>
    <scope>NUCLEOTIDE SEQUENCE [LARGE SCALE GENOMIC DNA]</scope>
    <source>
        <strain evidence="4">DSM 44718</strain>
    </source>
</reference>
<dbReference type="AlphaFoldDB" id="A0A1H3PD06"/>
<gene>
    <name evidence="3" type="ORF">SAMN05421684_2786</name>
</gene>
<dbReference type="InterPro" id="IPR003033">
    <property type="entry name" value="SCP2_sterol-bd_dom"/>
</dbReference>
<name>A0A1H3PD06_9ACTN</name>
<dbReference type="RefSeq" id="WP_090790790.1">
    <property type="nucleotide sequence ID" value="NZ_BOND01000024.1"/>
</dbReference>
<dbReference type="STRING" id="137265.SAMN05421684_2786"/>
<evidence type="ECO:0000313" key="3">
    <source>
        <dbReference type="EMBL" id="SDY98941.1"/>
    </source>
</evidence>
<dbReference type="EMBL" id="FNQB01000001">
    <property type="protein sequence ID" value="SDY98941.1"/>
    <property type="molecule type" value="Genomic_DNA"/>
</dbReference>
<feature type="domain" description="Mycothiol-dependent maleylpyruvate isomerase metal-binding" evidence="2">
    <location>
        <begin position="12"/>
        <end position="148"/>
    </location>
</feature>
<evidence type="ECO:0000313" key="4">
    <source>
        <dbReference type="Proteomes" id="UP000199632"/>
    </source>
</evidence>
<dbReference type="SUPFAM" id="SSF55718">
    <property type="entry name" value="SCP-like"/>
    <property type="match status" value="1"/>
</dbReference>
<keyword evidence="4" id="KW-1185">Reference proteome</keyword>
<sequence length="263" mass="27983">MASQADRVIAVLRAGHDDLTAKVAAFTADDLAKPSGASDWDVSQVLSHLGSGAEINLAILESGIAGSTPPDGDFNKGVWAKWDNATRQERADWVVTANEALVRRFEALDAEERESVRITYAWMPAPVDVAAAGTMRLNEFALHAWDVAVAFETAATVDAAAASLLLGQAAHMFGWLAKPEQLDGKTATLAVEITDVPETFGLTLGPEIALAAAPADPDGTLRLPAETWLRLVTGRLKPEFTPASVKLDGPLSLDDLRRVFPGF</sequence>
<accession>A0A1H3PD06</accession>
<dbReference type="InterPro" id="IPR034660">
    <property type="entry name" value="DinB/YfiT-like"/>
</dbReference>